<organism evidence="1 2">
    <name type="scientific">Sinorhizobium mexicanum</name>
    <dbReference type="NCBI Taxonomy" id="375549"/>
    <lineage>
        <taxon>Bacteria</taxon>
        <taxon>Pseudomonadati</taxon>
        <taxon>Pseudomonadota</taxon>
        <taxon>Alphaproteobacteria</taxon>
        <taxon>Hyphomicrobiales</taxon>
        <taxon>Rhizobiaceae</taxon>
        <taxon>Sinorhizobium/Ensifer group</taxon>
        <taxon>Sinorhizobium</taxon>
    </lineage>
</organism>
<name>A0A859QJZ8_9HYPH</name>
<dbReference type="Proteomes" id="UP000510721">
    <property type="component" value="Chromosome"/>
</dbReference>
<sequence length="263" mass="29472">MQSRVFEALLSRYETVALIANSEGVDVDAVVRALPERTLYVFFTGCAKVLTRPFDGDAVLCHRLIADGTRFLKSRKHFDRAYSLFSQPPKAEIGVLADRGVPEGAPRVTTARTSTLVPYTLDFDHALGPLYPVDRMPTTGFAVALWLAEKVPDANVSLCGFTGTAGLQFNMYSEHDWTFEQIMLQLLAQKGRIRRFEDSLCEPAGALARIIGRFPEFDEATIALVAANVLANRLTGTERQVSRLWARTKLERKIRAFFKRFTH</sequence>
<dbReference type="KEGG" id="emx:FKV68_15090"/>
<proteinExistence type="predicted"/>
<dbReference type="AlphaFoldDB" id="A0A859QJZ8"/>
<keyword evidence="2" id="KW-1185">Reference proteome</keyword>
<reference evidence="1 2" key="1">
    <citation type="submission" date="2019-06" db="EMBL/GenBank/DDBJ databases">
        <title>Complete genome sequence of Ensifer mexicanus ITTG R7 isolated from nodules of Acacia angustissima (Mill.) Kuntze.</title>
        <authorList>
            <person name="Rincon-Rosales R."/>
            <person name="Rogel M.A."/>
            <person name="Guerrero G."/>
            <person name="Rincon-Molina C.I."/>
            <person name="Lopez-Lopez A."/>
            <person name="Martinez-Romero E."/>
        </authorList>
    </citation>
    <scope>NUCLEOTIDE SEQUENCE [LARGE SCALE GENOMIC DNA]</scope>
    <source>
        <strain evidence="1 2">ITTG R7</strain>
    </source>
</reference>
<evidence type="ECO:0000313" key="1">
    <source>
        <dbReference type="EMBL" id="QLL62670.1"/>
    </source>
</evidence>
<gene>
    <name evidence="1" type="ORF">FKV68_15090</name>
</gene>
<evidence type="ECO:0000313" key="2">
    <source>
        <dbReference type="Proteomes" id="UP000510721"/>
    </source>
</evidence>
<protein>
    <submittedName>
        <fullName evidence="1">Uncharacterized protein</fullName>
    </submittedName>
</protein>
<dbReference type="EMBL" id="CP041238">
    <property type="protein sequence ID" value="QLL62670.1"/>
    <property type="molecule type" value="Genomic_DNA"/>
</dbReference>
<dbReference type="RefSeq" id="WP_180938562.1">
    <property type="nucleotide sequence ID" value="NZ_CP041238.1"/>
</dbReference>
<accession>A0A859QJZ8</accession>